<organism evidence="1 2">
    <name type="scientific">Xenorhabdus doucetiae</name>
    <dbReference type="NCBI Taxonomy" id="351671"/>
    <lineage>
        <taxon>Bacteria</taxon>
        <taxon>Pseudomonadati</taxon>
        <taxon>Pseudomonadota</taxon>
        <taxon>Gammaproteobacteria</taxon>
        <taxon>Enterobacterales</taxon>
        <taxon>Morganellaceae</taxon>
        <taxon>Xenorhabdus</taxon>
    </lineage>
</organism>
<dbReference type="Proteomes" id="UP000032721">
    <property type="component" value="Chromosome"/>
</dbReference>
<accession>A0A068QNS1</accession>
<reference evidence="1 2" key="1">
    <citation type="submission" date="2013-07" db="EMBL/GenBank/DDBJ databases">
        <authorList>
            <person name="Genoscope - CEA"/>
        </authorList>
    </citation>
    <scope>NUCLEOTIDE SEQUENCE [LARGE SCALE GENOMIC DNA]</scope>
    <source>
        <strain evidence="2">FRM16 / DSM 17909</strain>
    </source>
</reference>
<dbReference type="KEGG" id="xdo:XDD1_0716"/>
<evidence type="ECO:0000313" key="1">
    <source>
        <dbReference type="EMBL" id="CDG16419.1"/>
    </source>
</evidence>
<dbReference type="AlphaFoldDB" id="A0A068QNS1"/>
<sequence length="55" mass="6161">MSKHLKKSCVRDSRLGICAQTSITGNALLLYSKFNNMEKADMSQDIVHILQLHAT</sequence>
<name>A0A068QNS1_9GAMM</name>
<dbReference type="HOGENOM" id="CLU_3031478_0_0_6"/>
<dbReference type="STRING" id="351671.XDD1_0716"/>
<dbReference type="EMBL" id="FO704550">
    <property type="protein sequence ID" value="CDG16419.1"/>
    <property type="molecule type" value="Genomic_DNA"/>
</dbReference>
<proteinExistence type="predicted"/>
<protein>
    <submittedName>
        <fullName evidence="1">Uncharacterized protein</fullName>
    </submittedName>
</protein>
<evidence type="ECO:0000313" key="2">
    <source>
        <dbReference type="Proteomes" id="UP000032721"/>
    </source>
</evidence>
<gene>
    <name evidence="1" type="ORF">XDD1_0716</name>
</gene>